<dbReference type="RefSeq" id="WP_322347404.1">
    <property type="nucleotide sequence ID" value="NZ_CP129968.2"/>
</dbReference>
<organism evidence="8">
    <name type="scientific">Marivirga arenosa</name>
    <dbReference type="NCBI Taxonomy" id="3059076"/>
    <lineage>
        <taxon>Bacteria</taxon>
        <taxon>Pseudomonadati</taxon>
        <taxon>Bacteroidota</taxon>
        <taxon>Cytophagia</taxon>
        <taxon>Cytophagales</taxon>
        <taxon>Marivirgaceae</taxon>
        <taxon>Marivirga</taxon>
    </lineage>
</organism>
<dbReference type="NCBIfam" id="NF040815">
    <property type="entry name" value="recomb_XerA_Arch"/>
    <property type="match status" value="1"/>
</dbReference>
<accession>A0AA49GJV6</accession>
<evidence type="ECO:0000256" key="4">
    <source>
        <dbReference type="ARBA" id="ARBA00023172"/>
    </source>
</evidence>
<evidence type="ECO:0000313" key="8">
    <source>
        <dbReference type="EMBL" id="WKK82954.2"/>
    </source>
</evidence>
<gene>
    <name evidence="8" type="ORF">QYS47_13685</name>
</gene>
<dbReference type="GO" id="GO:0015074">
    <property type="term" value="P:DNA integration"/>
    <property type="evidence" value="ECO:0007669"/>
    <property type="project" value="UniProtKB-KW"/>
</dbReference>
<feature type="domain" description="Core-binding (CB)" evidence="7">
    <location>
        <begin position="104"/>
        <end position="186"/>
    </location>
</feature>
<dbReference type="AlphaFoldDB" id="A0AA49GJV6"/>
<protein>
    <submittedName>
        <fullName evidence="8">Tyrosine-type recombinase/integrase</fullName>
    </submittedName>
</protein>
<dbReference type="GO" id="GO:0003677">
    <property type="term" value="F:DNA binding"/>
    <property type="evidence" value="ECO:0007669"/>
    <property type="project" value="UniProtKB-UniRule"/>
</dbReference>
<dbReference type="GO" id="GO:0006310">
    <property type="term" value="P:DNA recombination"/>
    <property type="evidence" value="ECO:0007669"/>
    <property type="project" value="UniProtKB-KW"/>
</dbReference>
<dbReference type="Pfam" id="PF13495">
    <property type="entry name" value="Phage_int_SAM_4"/>
    <property type="match status" value="1"/>
</dbReference>
<evidence type="ECO:0000256" key="1">
    <source>
        <dbReference type="ARBA" id="ARBA00008857"/>
    </source>
</evidence>
<evidence type="ECO:0000256" key="3">
    <source>
        <dbReference type="ARBA" id="ARBA00023125"/>
    </source>
</evidence>
<dbReference type="InterPro" id="IPR013762">
    <property type="entry name" value="Integrase-like_cat_sf"/>
</dbReference>
<name>A0AA49GJV6_9BACT</name>
<dbReference type="SUPFAM" id="SSF56349">
    <property type="entry name" value="DNA breaking-rejoining enzymes"/>
    <property type="match status" value="1"/>
</dbReference>
<proteinExistence type="inferred from homology"/>
<dbReference type="InterPro" id="IPR050090">
    <property type="entry name" value="Tyrosine_recombinase_XerCD"/>
</dbReference>
<dbReference type="EMBL" id="CP129968">
    <property type="protein sequence ID" value="WKK82954.2"/>
    <property type="molecule type" value="Genomic_DNA"/>
</dbReference>
<dbReference type="PROSITE" id="PS51898">
    <property type="entry name" value="TYR_RECOMBINASE"/>
    <property type="match status" value="1"/>
</dbReference>
<dbReference type="PANTHER" id="PTHR30349:SF64">
    <property type="entry name" value="PROPHAGE INTEGRASE INTD-RELATED"/>
    <property type="match status" value="1"/>
</dbReference>
<dbReference type="PANTHER" id="PTHR30349">
    <property type="entry name" value="PHAGE INTEGRASE-RELATED"/>
    <property type="match status" value="1"/>
</dbReference>
<dbReference type="Pfam" id="PF00589">
    <property type="entry name" value="Phage_integrase"/>
    <property type="match status" value="1"/>
</dbReference>
<comment type="similarity">
    <text evidence="1">Belongs to the 'phage' integrase family.</text>
</comment>
<evidence type="ECO:0000259" key="7">
    <source>
        <dbReference type="PROSITE" id="PS51900"/>
    </source>
</evidence>
<dbReference type="InterPro" id="IPR044068">
    <property type="entry name" value="CB"/>
</dbReference>
<feature type="domain" description="Tyr recombinase" evidence="6">
    <location>
        <begin position="203"/>
        <end position="375"/>
    </location>
</feature>
<evidence type="ECO:0000259" key="6">
    <source>
        <dbReference type="PROSITE" id="PS51898"/>
    </source>
</evidence>
<dbReference type="InterPro" id="IPR002104">
    <property type="entry name" value="Integrase_catalytic"/>
</dbReference>
<dbReference type="Gene3D" id="1.10.443.10">
    <property type="entry name" value="Intergrase catalytic core"/>
    <property type="match status" value="1"/>
</dbReference>
<reference evidence="8" key="1">
    <citation type="submission" date="2023-08" db="EMBL/GenBank/DDBJ databases">
        <title>Comparative genomics and taxonomic characterization of three novel marine species of genus Marivirga.</title>
        <authorList>
            <person name="Muhammad N."/>
            <person name="Kim S.-G."/>
        </authorList>
    </citation>
    <scope>NUCLEOTIDE SEQUENCE</scope>
    <source>
        <strain evidence="8">BKB1-2</strain>
    </source>
</reference>
<dbReference type="Proteomes" id="UP001232019">
    <property type="component" value="Chromosome"/>
</dbReference>
<evidence type="ECO:0000256" key="2">
    <source>
        <dbReference type="ARBA" id="ARBA00022908"/>
    </source>
</evidence>
<sequence length="378" mass="44107">MRNLDKMVSLRHLQVEGKRMIGLKFYPDKVLQALVKQLPDVKWHQASSLAYIPNKKEYLNLIYQTFKGVAYVDGKYFYKKAALKNPVSKENQFSFPLNPDNEIGVDTAIPREYLQKLALKKYAKSTANTYINLFKSFMNYHQGKPLNDLAEEEIRDYLCFLVQSGKSDSMLNQTINAIKFYYEVVLAMPNRFYEIERPQKKEKLPLVLSKKEVQLILNQIKNLKHRTIIGLIYSAGLRVSELTNLKIGDIDSNRMMIRVENSKGGKDRYTLLSQHILKELREYYKKYKPKRFLFEGLDEQPYSATSVRAILKRACKKARIRKKVRTHTLRHSFATHLLEQGTDLRSIQILLGHNSLKTTEIYTHVVNTHMNTIKNPLD</sequence>
<dbReference type="Gene3D" id="1.10.150.130">
    <property type="match status" value="1"/>
</dbReference>
<dbReference type="InterPro" id="IPR011010">
    <property type="entry name" value="DNA_brk_join_enz"/>
</dbReference>
<keyword evidence="4" id="KW-0233">DNA recombination</keyword>
<keyword evidence="3 5" id="KW-0238">DNA-binding</keyword>
<evidence type="ECO:0000256" key="5">
    <source>
        <dbReference type="PROSITE-ProRule" id="PRU01248"/>
    </source>
</evidence>
<dbReference type="PROSITE" id="PS51900">
    <property type="entry name" value="CB"/>
    <property type="match status" value="1"/>
</dbReference>
<dbReference type="InterPro" id="IPR004107">
    <property type="entry name" value="Integrase_SAM-like_N"/>
</dbReference>
<keyword evidence="2" id="KW-0229">DNA integration</keyword>
<dbReference type="KEGG" id="marp:QYS47_13685"/>
<dbReference type="InterPro" id="IPR010998">
    <property type="entry name" value="Integrase_recombinase_N"/>
</dbReference>